<name>A0ACA9LIG4_9GLOM</name>
<reference evidence="1" key="1">
    <citation type="submission" date="2021-06" db="EMBL/GenBank/DDBJ databases">
        <authorList>
            <person name="Kallberg Y."/>
            <person name="Tangrot J."/>
            <person name="Rosling A."/>
        </authorList>
    </citation>
    <scope>NUCLEOTIDE SEQUENCE</scope>
    <source>
        <strain evidence="1">AU212A</strain>
    </source>
</reference>
<proteinExistence type="predicted"/>
<comment type="caution">
    <text evidence="1">The sequence shown here is derived from an EMBL/GenBank/DDBJ whole genome shotgun (WGS) entry which is preliminary data.</text>
</comment>
<dbReference type="EMBL" id="CAJVPM010005783">
    <property type="protein sequence ID" value="CAG8527887.1"/>
    <property type="molecule type" value="Genomic_DNA"/>
</dbReference>
<feature type="non-terminal residue" evidence="1">
    <location>
        <position position="1"/>
    </location>
</feature>
<gene>
    <name evidence="1" type="ORF">SCALOS_LOCUS4333</name>
</gene>
<evidence type="ECO:0000313" key="2">
    <source>
        <dbReference type="Proteomes" id="UP000789860"/>
    </source>
</evidence>
<organism evidence="1 2">
    <name type="scientific">Scutellospora calospora</name>
    <dbReference type="NCBI Taxonomy" id="85575"/>
    <lineage>
        <taxon>Eukaryota</taxon>
        <taxon>Fungi</taxon>
        <taxon>Fungi incertae sedis</taxon>
        <taxon>Mucoromycota</taxon>
        <taxon>Glomeromycotina</taxon>
        <taxon>Glomeromycetes</taxon>
        <taxon>Diversisporales</taxon>
        <taxon>Gigasporaceae</taxon>
        <taxon>Scutellospora</taxon>
    </lineage>
</organism>
<accession>A0ACA9LIG4</accession>
<protein>
    <submittedName>
        <fullName evidence="1">2301_t:CDS:1</fullName>
    </submittedName>
</protein>
<sequence>KKLRTINRKMYSELLETYPSKIFLQKLPEQTNEILKKHNERVLEIYTDYVIAFTRQNSENLGPDNCLPLSKFEFPPKKFDENAQECNLIKKLYSMAIPFSARTPFIAMCGSIGDKFLNVEDLCEHVHHKIYLDLHSIPYIKTNENLNAYLLDFFSHGQEKTLIKANGIRPGEVWQCLKDFDFVLQTIVTSLEVRNIESEVDVLKGFTMVRETFGEKYIKTWS</sequence>
<dbReference type="Proteomes" id="UP000789860">
    <property type="component" value="Unassembled WGS sequence"/>
</dbReference>
<keyword evidence="2" id="KW-1185">Reference proteome</keyword>
<evidence type="ECO:0000313" key="1">
    <source>
        <dbReference type="EMBL" id="CAG8527887.1"/>
    </source>
</evidence>